<accession>A0A9E6TCG9</accession>
<protein>
    <submittedName>
        <fullName evidence="1">Uncharacterized protein</fullName>
    </submittedName>
</protein>
<dbReference type="EMBL" id="CP077090">
    <property type="protein sequence ID" value="QXI12594.1"/>
    <property type="molecule type" value="Genomic_DNA"/>
</dbReference>
<proteinExistence type="predicted"/>
<sequence length="345" mass="39518">MSANKRQQFELGKILQNAIFSIQLGIEDYAISTAPGGDTTRAISSSRNLFAGVILLFKYKLASLAKTPEEAEQLLYEPKVILPYLTEEGGIEWRPIFEQKNPRSIDTDAIHARLDSLNVEHDWEVVKTLRDCRNNLEHLHPTHQTSEIQKFLAALFPLLQNFISSELFDSPGALLGKAWETMLQTHDFFEKNRLRARAEWKKIGLPANALKLLKGCQCGSCGSPLLQPFEEDAAASLPVDTPEFRYECLVCHHRAGMLAVLEAEFLLKYESAFDTEQVVEECPVCFVHMFHTHHDICHWCETKTEYKRCEHCHTILESHEAEHGTSCERCDQYQWMFDQHDPTAR</sequence>
<dbReference type="Proteomes" id="UP000627092">
    <property type="component" value="Chromosome"/>
</dbReference>
<dbReference type="KEGG" id="pze:HU754_004050"/>
<gene>
    <name evidence="1" type="ORF">HU754_004050</name>
</gene>
<name>A0A9E6TCG9_9PSED</name>
<evidence type="ECO:0000313" key="2">
    <source>
        <dbReference type="Proteomes" id="UP000627092"/>
    </source>
</evidence>
<dbReference type="AlphaFoldDB" id="A0A9E6TCG9"/>
<dbReference type="RefSeq" id="WP_186621056.1">
    <property type="nucleotide sequence ID" value="NZ_CP077090.1"/>
</dbReference>
<reference evidence="1" key="1">
    <citation type="journal article" date="2020" name="Microorganisms">
        <title>Reliable Identification of Environmental Pseudomonas Isolates Using the rpoD Gene.</title>
        <authorList>
            <consortium name="The Broad Institute Genome Sequencing Platform"/>
            <person name="Girard L."/>
            <person name="Lood C."/>
            <person name="Rokni-Zadeh H."/>
            <person name="van Noort V."/>
            <person name="Lavigne R."/>
            <person name="De Mot R."/>
        </authorList>
    </citation>
    <scope>NUCLEOTIDE SEQUENCE</scope>
    <source>
        <strain evidence="1">OE 48.2</strain>
    </source>
</reference>
<organism evidence="1 2">
    <name type="scientific">Pseudomonas zeae</name>
    <dbReference type="NCBI Taxonomy" id="2745510"/>
    <lineage>
        <taxon>Bacteria</taxon>
        <taxon>Pseudomonadati</taxon>
        <taxon>Pseudomonadota</taxon>
        <taxon>Gammaproteobacteria</taxon>
        <taxon>Pseudomonadales</taxon>
        <taxon>Pseudomonadaceae</taxon>
        <taxon>Pseudomonas</taxon>
    </lineage>
</organism>
<reference evidence="1" key="2">
    <citation type="journal article" date="2021" name="Microorganisms">
        <title>The Ever-Expanding Pseudomonas Genus: Description of 43 New Species and Partition of the Pseudomonas putida Group.</title>
        <authorList>
            <person name="Girard L."/>
            <person name="Lood C."/>
            <person name="Hofte M."/>
            <person name="Vandamme P."/>
            <person name="Rokni-Zadeh H."/>
            <person name="van Noort V."/>
            <person name="Lavigne R."/>
            <person name="De Mot R."/>
        </authorList>
    </citation>
    <scope>NUCLEOTIDE SEQUENCE</scope>
    <source>
        <strain evidence="1">OE 48.2</strain>
    </source>
</reference>
<evidence type="ECO:0000313" key="1">
    <source>
        <dbReference type="EMBL" id="QXI12594.1"/>
    </source>
</evidence>